<keyword evidence="2" id="KW-1185">Reference proteome</keyword>
<comment type="caution">
    <text evidence="1">The sequence shown here is derived from an EMBL/GenBank/DDBJ whole genome shotgun (WGS) entry which is preliminary data.</text>
</comment>
<organism evidence="1 2">
    <name type="scientific">Diphasiastrum complanatum</name>
    <name type="common">Issler's clubmoss</name>
    <name type="synonym">Lycopodium complanatum</name>
    <dbReference type="NCBI Taxonomy" id="34168"/>
    <lineage>
        <taxon>Eukaryota</taxon>
        <taxon>Viridiplantae</taxon>
        <taxon>Streptophyta</taxon>
        <taxon>Embryophyta</taxon>
        <taxon>Tracheophyta</taxon>
        <taxon>Lycopodiopsida</taxon>
        <taxon>Lycopodiales</taxon>
        <taxon>Lycopodiaceae</taxon>
        <taxon>Lycopodioideae</taxon>
        <taxon>Diphasiastrum</taxon>
    </lineage>
</organism>
<reference evidence="2" key="1">
    <citation type="journal article" date="2024" name="Proc. Natl. Acad. Sci. U.S.A.">
        <title>Extraordinary preservation of gene collinearity over three hundred million years revealed in homosporous lycophytes.</title>
        <authorList>
            <person name="Li C."/>
            <person name="Wickell D."/>
            <person name="Kuo L.Y."/>
            <person name="Chen X."/>
            <person name="Nie B."/>
            <person name="Liao X."/>
            <person name="Peng D."/>
            <person name="Ji J."/>
            <person name="Jenkins J."/>
            <person name="Williams M."/>
            <person name="Shu S."/>
            <person name="Plott C."/>
            <person name="Barry K."/>
            <person name="Rajasekar S."/>
            <person name="Grimwood J."/>
            <person name="Han X."/>
            <person name="Sun S."/>
            <person name="Hou Z."/>
            <person name="He W."/>
            <person name="Dai G."/>
            <person name="Sun C."/>
            <person name="Schmutz J."/>
            <person name="Leebens-Mack J.H."/>
            <person name="Li F.W."/>
            <person name="Wang L."/>
        </authorList>
    </citation>
    <scope>NUCLEOTIDE SEQUENCE [LARGE SCALE GENOMIC DNA]</scope>
    <source>
        <strain evidence="2">cv. PW_Plant_1</strain>
    </source>
</reference>
<accession>A0ACC2DEY8</accession>
<gene>
    <name evidence="1" type="ORF">O6H91_06G073200</name>
</gene>
<dbReference type="Proteomes" id="UP001162992">
    <property type="component" value="Chromosome 6"/>
</dbReference>
<dbReference type="EMBL" id="CM055097">
    <property type="protein sequence ID" value="KAJ7552855.1"/>
    <property type="molecule type" value="Genomic_DNA"/>
</dbReference>
<evidence type="ECO:0000313" key="2">
    <source>
        <dbReference type="Proteomes" id="UP001162992"/>
    </source>
</evidence>
<proteinExistence type="predicted"/>
<evidence type="ECO:0000313" key="1">
    <source>
        <dbReference type="EMBL" id="KAJ7552855.1"/>
    </source>
</evidence>
<name>A0ACC2DEY8_DIPCM</name>
<sequence>MARQYDSNPFEEGDVNPFSDPVIRSQISGNPFHGGGSFYNSQLNTVPQVTNSRLAPLPLERTNFARDGTEDIPFGSTKDLKRKEKELKDKEDELWKREQELKRKEEAAARAGIVLDDKNWPRFFPIIHHDIEKDIPVHLQRMLYFAYMSWLGIMVCLTWNFIAVTGAWIQHTVSSSYGVQIWFLAIIYALAGVPGSYLLWYRPLYRAMKTESALKFGWFFLTYFLHIGFCILAAVAPPIVFKGRSLAGVLPLFDIFGKSVVIGIFYLIGGILFSLESLLSLWVVREVYGYFRGTGKAAEMKRQLAQGAVRTAI</sequence>
<protein>
    <submittedName>
        <fullName evidence="1">Uncharacterized protein</fullName>
    </submittedName>
</protein>